<dbReference type="Gene3D" id="3.40.50.10350">
    <property type="entry name" value="Glycerate kinase, domain 1"/>
    <property type="match status" value="1"/>
</dbReference>
<evidence type="ECO:0000313" key="6">
    <source>
        <dbReference type="Proteomes" id="UP000646308"/>
    </source>
</evidence>
<name>A0A2T4MI86_9STAP</name>
<dbReference type="InterPro" id="IPR036129">
    <property type="entry name" value="Glycerate_kinase_sf"/>
</dbReference>
<dbReference type="PIRSF" id="PIRSF006078">
    <property type="entry name" value="GlxK"/>
    <property type="match status" value="1"/>
</dbReference>
<dbReference type="InterPro" id="IPR004381">
    <property type="entry name" value="Glycerate_kinase"/>
</dbReference>
<dbReference type="Pfam" id="PF02595">
    <property type="entry name" value="Gly_kinase"/>
    <property type="match status" value="1"/>
</dbReference>
<dbReference type="SUPFAM" id="SSF110738">
    <property type="entry name" value="Glycerate kinase I"/>
    <property type="match status" value="1"/>
</dbReference>
<evidence type="ECO:0000313" key="5">
    <source>
        <dbReference type="EMBL" id="NJI02731.1"/>
    </source>
</evidence>
<evidence type="ECO:0000256" key="2">
    <source>
        <dbReference type="ARBA" id="ARBA00022679"/>
    </source>
</evidence>
<evidence type="ECO:0000256" key="4">
    <source>
        <dbReference type="PIRNR" id="PIRNR006078"/>
    </source>
</evidence>
<dbReference type="AlphaFoldDB" id="A0A2T4MI86"/>
<dbReference type="Proteomes" id="UP000646308">
    <property type="component" value="Unassembled WGS sequence"/>
</dbReference>
<dbReference type="GeneID" id="57692488"/>
<dbReference type="EMBL" id="WMFL01000079">
    <property type="protein sequence ID" value="NJI02731.1"/>
    <property type="molecule type" value="Genomic_DNA"/>
</dbReference>
<reference evidence="5" key="1">
    <citation type="submission" date="2019-11" db="EMBL/GenBank/DDBJ databases">
        <title>Whole genome comparisons of Staphylococcus agnetis isolates from cattle and chickens.</title>
        <authorList>
            <person name="Rhoads D."/>
            <person name="Shwani A."/>
            <person name="Adkins P."/>
            <person name="Calcutt M."/>
            <person name="Middleton J."/>
        </authorList>
    </citation>
    <scope>NUCLEOTIDE SEQUENCE</scope>
    <source>
        <strain evidence="5">1387</strain>
    </source>
</reference>
<accession>A0A2T4MI86</accession>
<dbReference type="GO" id="GO:0008887">
    <property type="term" value="F:glycerate kinase activity"/>
    <property type="evidence" value="ECO:0007669"/>
    <property type="project" value="UniProtKB-UniRule"/>
</dbReference>
<sequence length="379" mass="39713">MKRLLIAPDSFKESMSALEVANAIERGFRRVFNDTWMIDKIPMADGGEGTSQSLHDALNGRWRTVTVTGPLAHPVDATYSIGNKGRTAVIEMAQASGLELVPLHLRNPLITTTYGTGELIIDALNQGVTHLILGIGGSATNDGGAGLIQALGGQLRDGCGKTIPYGGGALQQLASIDISTLDERLKAVKIDVACDVDNPLLGDRGATAVYGPQKGATSAQCEQLERALTHFSKMIHKTLNKDVSNVPGAGAAGGLGAGLLATLNVQLKPGIEVVQAATQFESHVKACDLVVTGEGKIDGQSIYGKTPIGVAKVAQAHHKPVIAVAGTLGEGYEAVYEHGIDAVFSIASRPMPLSDALSRGPELLERWAFDMAQVLSLKI</sequence>
<comment type="caution">
    <text evidence="5">The sequence shown here is derived from an EMBL/GenBank/DDBJ whole genome shotgun (WGS) entry which is preliminary data.</text>
</comment>
<dbReference type="InterPro" id="IPR018193">
    <property type="entry name" value="Glyc_kinase_flavodox-like_fold"/>
</dbReference>
<dbReference type="GO" id="GO:0031388">
    <property type="term" value="P:organic acid phosphorylation"/>
    <property type="evidence" value="ECO:0007669"/>
    <property type="project" value="UniProtKB-UniRule"/>
</dbReference>
<dbReference type="Gene3D" id="3.90.1510.10">
    <property type="entry name" value="Glycerate kinase, domain 2"/>
    <property type="match status" value="1"/>
</dbReference>
<proteinExistence type="inferred from homology"/>
<dbReference type="InterPro" id="IPR018197">
    <property type="entry name" value="Glycerate_kinase_RE-like"/>
</dbReference>
<dbReference type="EC" id="2.7.1.-" evidence="5"/>
<evidence type="ECO:0000256" key="1">
    <source>
        <dbReference type="ARBA" id="ARBA00006284"/>
    </source>
</evidence>
<dbReference type="PANTHER" id="PTHR21599">
    <property type="entry name" value="GLYCERATE KINASE"/>
    <property type="match status" value="1"/>
</dbReference>
<dbReference type="NCBIfam" id="TIGR00045">
    <property type="entry name" value="glycerate kinase"/>
    <property type="match status" value="1"/>
</dbReference>
<comment type="similarity">
    <text evidence="1 4">Belongs to the glycerate kinase type-1 family.</text>
</comment>
<protein>
    <submittedName>
        <fullName evidence="5">Glycerate kinase</fullName>
        <ecNumber evidence="5">2.7.1.-</ecNumber>
    </submittedName>
</protein>
<dbReference type="RefSeq" id="WP_107368582.1">
    <property type="nucleotide sequence ID" value="NZ_CP045927.1"/>
</dbReference>
<dbReference type="PANTHER" id="PTHR21599:SF0">
    <property type="entry name" value="GLYCERATE KINASE"/>
    <property type="match status" value="1"/>
</dbReference>
<organism evidence="5 6">
    <name type="scientific">Staphylococcus agnetis</name>
    <dbReference type="NCBI Taxonomy" id="985762"/>
    <lineage>
        <taxon>Bacteria</taxon>
        <taxon>Bacillati</taxon>
        <taxon>Bacillota</taxon>
        <taxon>Bacilli</taxon>
        <taxon>Bacillales</taxon>
        <taxon>Staphylococcaceae</taxon>
        <taxon>Staphylococcus</taxon>
    </lineage>
</organism>
<gene>
    <name evidence="5" type="ORF">GLV84_07815</name>
</gene>
<evidence type="ECO:0000256" key="3">
    <source>
        <dbReference type="ARBA" id="ARBA00022777"/>
    </source>
</evidence>
<keyword evidence="3 4" id="KW-0418">Kinase</keyword>
<keyword evidence="2 4" id="KW-0808">Transferase</keyword>